<dbReference type="SUPFAM" id="SSF55729">
    <property type="entry name" value="Acyl-CoA N-acyltransferases (Nat)"/>
    <property type="match status" value="1"/>
</dbReference>
<organism evidence="1">
    <name type="scientific">hydrothermal vent metagenome</name>
    <dbReference type="NCBI Taxonomy" id="652676"/>
    <lineage>
        <taxon>unclassified sequences</taxon>
        <taxon>metagenomes</taxon>
        <taxon>ecological metagenomes</taxon>
    </lineage>
</organism>
<proteinExistence type="predicted"/>
<protein>
    <recommendedName>
        <fullName evidence="2">Acyl-CoA acyltransferase</fullName>
    </recommendedName>
</protein>
<gene>
    <name evidence="1" type="ORF">MNB_SM-3-1043</name>
</gene>
<evidence type="ECO:0000313" key="1">
    <source>
        <dbReference type="EMBL" id="SFV75628.1"/>
    </source>
</evidence>
<evidence type="ECO:0008006" key="2">
    <source>
        <dbReference type="Google" id="ProtNLM"/>
    </source>
</evidence>
<dbReference type="EMBL" id="FPHP01000044">
    <property type="protein sequence ID" value="SFV75628.1"/>
    <property type="molecule type" value="Genomic_DNA"/>
</dbReference>
<sequence length="206" mass="24094">MDITIRKAKVEDKPFIAKMILQSSRHGKKFGLFDLLLEDLEDVERLKFLEGLCDTKTKYNLKNFLIAELDEKQVGSLCSYEYQQEVDEEFIELFEKVGVHKDTLLEELHILQNCDFNLSKKTLMFDCMEEVEDFIDVGVLKALMQKSLLNARFRGYRVAKTVVEIGALDTLLFYKKLGFKEIEEKECEAYRERYGRSGFVLLAIEF</sequence>
<dbReference type="InterPro" id="IPR016181">
    <property type="entry name" value="Acyl_CoA_acyltransferase"/>
</dbReference>
<dbReference type="AlphaFoldDB" id="A0A1W1D4V8"/>
<name>A0A1W1D4V8_9ZZZZ</name>
<reference evidence="1" key="1">
    <citation type="submission" date="2016-10" db="EMBL/GenBank/DDBJ databases">
        <authorList>
            <person name="de Groot N.N."/>
        </authorList>
    </citation>
    <scope>NUCLEOTIDE SEQUENCE</scope>
</reference>
<dbReference type="Gene3D" id="3.40.630.30">
    <property type="match status" value="1"/>
</dbReference>
<accession>A0A1W1D4V8</accession>